<feature type="chain" id="PRO_5046089805" evidence="2">
    <location>
        <begin position="27"/>
        <end position="385"/>
    </location>
</feature>
<feature type="region of interest" description="Disordered" evidence="1">
    <location>
        <begin position="335"/>
        <end position="385"/>
    </location>
</feature>
<reference evidence="3 4" key="1">
    <citation type="journal article" date="2020" name="Syst. Appl. Microbiol.">
        <title>Alienimonas chondri sp. nov., a novel planctomycete isolated from the biofilm of the red alga Chondrus crispus.</title>
        <authorList>
            <person name="Vitorino I."/>
            <person name="Albuquerque L."/>
            <person name="Wiegand S."/>
            <person name="Kallscheuer N."/>
            <person name="da Costa M.S."/>
            <person name="Lobo-da-Cunha A."/>
            <person name="Jogler C."/>
            <person name="Lage O.M."/>
        </authorList>
    </citation>
    <scope>NUCLEOTIDE SEQUENCE [LARGE SCALE GENOMIC DNA]</scope>
    <source>
        <strain evidence="3 4">LzC2</strain>
    </source>
</reference>
<dbReference type="EMBL" id="WTPX01000005">
    <property type="protein sequence ID" value="NNJ24266.1"/>
    <property type="molecule type" value="Genomic_DNA"/>
</dbReference>
<keyword evidence="2" id="KW-0732">Signal</keyword>
<evidence type="ECO:0000256" key="2">
    <source>
        <dbReference type="SAM" id="SignalP"/>
    </source>
</evidence>
<dbReference type="RefSeq" id="WP_171183025.1">
    <property type="nucleotide sequence ID" value="NZ_WTPX01000005.1"/>
</dbReference>
<protein>
    <submittedName>
        <fullName evidence="3">Uncharacterized protein</fullName>
    </submittedName>
</protein>
<evidence type="ECO:0000313" key="3">
    <source>
        <dbReference type="EMBL" id="NNJ24266.1"/>
    </source>
</evidence>
<evidence type="ECO:0000313" key="4">
    <source>
        <dbReference type="Proteomes" id="UP000609651"/>
    </source>
</evidence>
<comment type="caution">
    <text evidence="3">The sequence shown here is derived from an EMBL/GenBank/DDBJ whole genome shotgun (WGS) entry which is preliminary data.</text>
</comment>
<accession>A0ABX1V8D3</accession>
<keyword evidence="4" id="KW-1185">Reference proteome</keyword>
<feature type="compositionally biased region" description="Pro residues" evidence="1">
    <location>
        <begin position="361"/>
        <end position="385"/>
    </location>
</feature>
<name>A0ABX1V8D3_9PLAN</name>
<gene>
    <name evidence="3" type="ORF">LzC2_03200</name>
</gene>
<sequence length="385" mass="42598">MIARRPRLIFAVAVTFAAVGVVPASGQDAEAASRERIKNLTAEERAALRDRHEAFLSLPDAERDRLRSLHARLEEDGPGGELNQSLDRLQAVLARLTPTERAAVESASTPEERVVMLRRVIDGYRTIPPPPERFSDWFDPAPGQRSPRDWPRKDLIEEELTALLADQSSLSRVTGDDPLERPRAERLFLVLDAVATPRGVQRPRPAEDWLQDSLLTQLDLRLSERGLPGLAAWMQGEGERGEFGMRFVRGQLVEIMASALREAWTERIGGPDGERLLDQLTAMPDRVAVRSAGGPARADLAEDLVRDERVSAEDLSMTDEERQTAARAFELANRLRDSVSGNRRFGGRRGGDRRPPERPRGPGPGDGPPSDGPPPNGPPRVRPSF</sequence>
<evidence type="ECO:0000256" key="1">
    <source>
        <dbReference type="SAM" id="MobiDB-lite"/>
    </source>
</evidence>
<feature type="signal peptide" evidence="2">
    <location>
        <begin position="1"/>
        <end position="26"/>
    </location>
</feature>
<dbReference type="Proteomes" id="UP000609651">
    <property type="component" value="Unassembled WGS sequence"/>
</dbReference>
<feature type="compositionally biased region" description="Basic and acidic residues" evidence="1">
    <location>
        <begin position="349"/>
        <end position="360"/>
    </location>
</feature>
<proteinExistence type="predicted"/>
<organism evidence="3 4">
    <name type="scientific">Alienimonas chondri</name>
    <dbReference type="NCBI Taxonomy" id="2681879"/>
    <lineage>
        <taxon>Bacteria</taxon>
        <taxon>Pseudomonadati</taxon>
        <taxon>Planctomycetota</taxon>
        <taxon>Planctomycetia</taxon>
        <taxon>Planctomycetales</taxon>
        <taxon>Planctomycetaceae</taxon>
        <taxon>Alienimonas</taxon>
    </lineage>
</organism>